<feature type="compositionally biased region" description="Acidic residues" evidence="1">
    <location>
        <begin position="412"/>
        <end position="423"/>
    </location>
</feature>
<proteinExistence type="predicted"/>
<accession>A0A0C3QCD7</accession>
<evidence type="ECO:0000313" key="2">
    <source>
        <dbReference type="EMBL" id="KIO28340.1"/>
    </source>
</evidence>
<feature type="compositionally biased region" description="Pro residues" evidence="1">
    <location>
        <begin position="179"/>
        <end position="191"/>
    </location>
</feature>
<dbReference type="HOGENOM" id="CLU_611387_0_0_1"/>
<evidence type="ECO:0000256" key="1">
    <source>
        <dbReference type="SAM" id="MobiDB-lite"/>
    </source>
</evidence>
<feature type="compositionally biased region" description="Polar residues" evidence="1">
    <location>
        <begin position="23"/>
        <end position="40"/>
    </location>
</feature>
<feature type="region of interest" description="Disordered" evidence="1">
    <location>
        <begin position="299"/>
        <end position="448"/>
    </location>
</feature>
<feature type="compositionally biased region" description="Low complexity" evidence="1">
    <location>
        <begin position="207"/>
        <end position="218"/>
    </location>
</feature>
<dbReference type="EMBL" id="KN822995">
    <property type="protein sequence ID" value="KIO28340.1"/>
    <property type="molecule type" value="Genomic_DNA"/>
</dbReference>
<dbReference type="Proteomes" id="UP000054248">
    <property type="component" value="Unassembled WGS sequence"/>
</dbReference>
<gene>
    <name evidence="2" type="ORF">M407DRAFT_181617</name>
</gene>
<feature type="compositionally biased region" description="Gly residues" evidence="1">
    <location>
        <begin position="92"/>
        <end position="101"/>
    </location>
</feature>
<reference evidence="2 3" key="1">
    <citation type="submission" date="2014-04" db="EMBL/GenBank/DDBJ databases">
        <authorList>
            <consortium name="DOE Joint Genome Institute"/>
            <person name="Kuo A."/>
            <person name="Girlanda M."/>
            <person name="Perotto S."/>
            <person name="Kohler A."/>
            <person name="Nagy L.G."/>
            <person name="Floudas D."/>
            <person name="Copeland A."/>
            <person name="Barry K.W."/>
            <person name="Cichocki N."/>
            <person name="Veneault-Fourrey C."/>
            <person name="LaButti K."/>
            <person name="Lindquist E.A."/>
            <person name="Lipzen A."/>
            <person name="Lundell T."/>
            <person name="Morin E."/>
            <person name="Murat C."/>
            <person name="Sun H."/>
            <person name="Tunlid A."/>
            <person name="Henrissat B."/>
            <person name="Grigoriev I.V."/>
            <person name="Hibbett D.S."/>
            <person name="Martin F."/>
            <person name="Nordberg H.P."/>
            <person name="Cantor M.N."/>
            <person name="Hua S.X."/>
        </authorList>
    </citation>
    <scope>NUCLEOTIDE SEQUENCE [LARGE SCALE GENOMIC DNA]</scope>
    <source>
        <strain evidence="2 3">MUT 4182</strain>
    </source>
</reference>
<feature type="compositionally biased region" description="Polar residues" evidence="1">
    <location>
        <begin position="304"/>
        <end position="315"/>
    </location>
</feature>
<feature type="compositionally biased region" description="Low complexity" evidence="1">
    <location>
        <begin position="75"/>
        <end position="87"/>
    </location>
</feature>
<name>A0A0C3QCD7_9AGAM</name>
<dbReference type="OrthoDB" id="10543587at2759"/>
<feature type="compositionally biased region" description="Polar residues" evidence="1">
    <location>
        <begin position="114"/>
        <end position="128"/>
    </location>
</feature>
<feature type="compositionally biased region" description="Polar residues" evidence="1">
    <location>
        <begin position="402"/>
        <end position="411"/>
    </location>
</feature>
<feature type="compositionally biased region" description="Low complexity" evidence="1">
    <location>
        <begin position="41"/>
        <end position="59"/>
    </location>
</feature>
<sequence length="448" mass="47514">MIKGSARSSAAATPGQQILFFHNTPNHPQFTLSPSHIVQTPFSSTPSHSWHSPSSSDHSSGPRDASPLPPIHSLTTTAPQPSSTPSSEMQGGAAGGAGASYGGQSFLSFADLIGTTSSSHNEAPTPASSRKGKSRQAKHAPIEAPDDLSEDGSGESDPDMQQGDRGSDEAASSFSRHPPGYPQPNYDPPQYRPRYPYEMGSPPQPAPYHAHAPHPYAQSDLRTRSYDYDNERDTRVDDNLRKAERERETYRGQVSHGLPRPAYDPNINYSQFPGNHFVYGPGVGAASAGRALAQFGHAGYRGPSPSNSLNSSFQPGPQPKTDPFYSGPRLPMMDTRHAAAPLPGPPLSLSMSRSGVTSPTSEQFLQPMEHGPNGNMYNESGYRSPNPPPGRSPMGGGMSSSHDGMSNAQAETSDDTADIDGIDGEPIHQLSQSKSSPSRPSAVPPADG</sequence>
<keyword evidence="3" id="KW-1185">Reference proteome</keyword>
<feature type="compositionally biased region" description="Basic and acidic residues" evidence="1">
    <location>
        <begin position="221"/>
        <end position="250"/>
    </location>
</feature>
<feature type="compositionally biased region" description="Polar residues" evidence="1">
    <location>
        <begin position="1"/>
        <end position="16"/>
    </location>
</feature>
<reference evidence="3" key="2">
    <citation type="submission" date="2015-01" db="EMBL/GenBank/DDBJ databases">
        <title>Evolutionary Origins and Diversification of the Mycorrhizal Mutualists.</title>
        <authorList>
            <consortium name="DOE Joint Genome Institute"/>
            <consortium name="Mycorrhizal Genomics Consortium"/>
            <person name="Kohler A."/>
            <person name="Kuo A."/>
            <person name="Nagy L.G."/>
            <person name="Floudas D."/>
            <person name="Copeland A."/>
            <person name="Barry K.W."/>
            <person name="Cichocki N."/>
            <person name="Veneault-Fourrey C."/>
            <person name="LaButti K."/>
            <person name="Lindquist E.A."/>
            <person name="Lipzen A."/>
            <person name="Lundell T."/>
            <person name="Morin E."/>
            <person name="Murat C."/>
            <person name="Riley R."/>
            <person name="Ohm R."/>
            <person name="Sun H."/>
            <person name="Tunlid A."/>
            <person name="Henrissat B."/>
            <person name="Grigoriev I.V."/>
            <person name="Hibbett D.S."/>
            <person name="Martin F."/>
        </authorList>
    </citation>
    <scope>NUCLEOTIDE SEQUENCE [LARGE SCALE GENOMIC DNA]</scope>
    <source>
        <strain evidence="3">MUT 4182</strain>
    </source>
</reference>
<feature type="compositionally biased region" description="Low complexity" evidence="1">
    <location>
        <begin position="431"/>
        <end position="448"/>
    </location>
</feature>
<feature type="compositionally biased region" description="Polar residues" evidence="1">
    <location>
        <begin position="353"/>
        <end position="364"/>
    </location>
</feature>
<feature type="region of interest" description="Disordered" evidence="1">
    <location>
        <begin position="1"/>
        <end position="262"/>
    </location>
</feature>
<organism evidence="2 3">
    <name type="scientific">Tulasnella calospora MUT 4182</name>
    <dbReference type="NCBI Taxonomy" id="1051891"/>
    <lineage>
        <taxon>Eukaryota</taxon>
        <taxon>Fungi</taxon>
        <taxon>Dikarya</taxon>
        <taxon>Basidiomycota</taxon>
        <taxon>Agaricomycotina</taxon>
        <taxon>Agaricomycetes</taxon>
        <taxon>Cantharellales</taxon>
        <taxon>Tulasnellaceae</taxon>
        <taxon>Tulasnella</taxon>
    </lineage>
</organism>
<evidence type="ECO:0000313" key="3">
    <source>
        <dbReference type="Proteomes" id="UP000054248"/>
    </source>
</evidence>
<feature type="compositionally biased region" description="Acidic residues" evidence="1">
    <location>
        <begin position="144"/>
        <end position="158"/>
    </location>
</feature>
<protein>
    <submittedName>
        <fullName evidence="2">Uncharacterized protein</fullName>
    </submittedName>
</protein>
<dbReference type="AlphaFoldDB" id="A0A0C3QCD7"/>